<feature type="domain" description="DAGKc" evidence="13">
    <location>
        <begin position="1"/>
        <end position="131"/>
    </location>
</feature>
<keyword evidence="10" id="KW-0443">Lipid metabolism</keyword>
<keyword evidence="4" id="KW-0808">Transferase</keyword>
<dbReference type="Gene3D" id="2.60.200.40">
    <property type="match status" value="1"/>
</dbReference>
<dbReference type="InterPro" id="IPR045540">
    <property type="entry name" value="YegS/DAGK_C"/>
</dbReference>
<reference evidence="14 15" key="1">
    <citation type="submission" date="2020-09" db="EMBL/GenBank/DDBJ databases">
        <title>Diversity and distribution of actinomycetes associated with coral in the coast of Hainan.</title>
        <authorList>
            <person name="Li F."/>
        </authorList>
    </citation>
    <scope>NUCLEOTIDE SEQUENCE [LARGE SCALE GENOMIC DNA]</scope>
    <source>
        <strain evidence="14 15">HNM0947</strain>
    </source>
</reference>
<keyword evidence="8" id="KW-0067">ATP-binding</keyword>
<evidence type="ECO:0000256" key="4">
    <source>
        <dbReference type="ARBA" id="ARBA00022679"/>
    </source>
</evidence>
<evidence type="ECO:0000313" key="14">
    <source>
        <dbReference type="EMBL" id="MBE2997628.1"/>
    </source>
</evidence>
<dbReference type="NCBIfam" id="TIGR00147">
    <property type="entry name" value="YegS/Rv2252/BmrU family lipid kinase"/>
    <property type="match status" value="1"/>
</dbReference>
<dbReference type="RefSeq" id="WP_193120285.1">
    <property type="nucleotide sequence ID" value="NZ_JADBGI010000002.1"/>
</dbReference>
<dbReference type="PANTHER" id="PTHR12358">
    <property type="entry name" value="SPHINGOSINE KINASE"/>
    <property type="match status" value="1"/>
</dbReference>
<dbReference type="InterPro" id="IPR050187">
    <property type="entry name" value="Lipid_Phosphate_FormReg"/>
</dbReference>
<organism evidence="14 15">
    <name type="scientific">Nocardiopsis coralli</name>
    <dbReference type="NCBI Taxonomy" id="2772213"/>
    <lineage>
        <taxon>Bacteria</taxon>
        <taxon>Bacillati</taxon>
        <taxon>Actinomycetota</taxon>
        <taxon>Actinomycetes</taxon>
        <taxon>Streptosporangiales</taxon>
        <taxon>Nocardiopsidaceae</taxon>
        <taxon>Nocardiopsis</taxon>
    </lineage>
</organism>
<evidence type="ECO:0000259" key="13">
    <source>
        <dbReference type="PROSITE" id="PS50146"/>
    </source>
</evidence>
<evidence type="ECO:0000256" key="8">
    <source>
        <dbReference type="ARBA" id="ARBA00022840"/>
    </source>
</evidence>
<dbReference type="InterPro" id="IPR017438">
    <property type="entry name" value="ATP-NAD_kinase_N"/>
</dbReference>
<keyword evidence="7 14" id="KW-0418">Kinase</keyword>
<comment type="caution">
    <text evidence="14">The sequence shown here is derived from an EMBL/GenBank/DDBJ whole genome shotgun (WGS) entry which is preliminary data.</text>
</comment>
<dbReference type="Pfam" id="PF00781">
    <property type="entry name" value="DAGK_cat"/>
    <property type="match status" value="1"/>
</dbReference>
<protein>
    <submittedName>
        <fullName evidence="14">YegS/Rv2252/BmrU family lipid kinase</fullName>
    </submittedName>
</protein>
<keyword evidence="12" id="KW-1208">Phospholipid metabolism</keyword>
<dbReference type="Proteomes" id="UP000806528">
    <property type="component" value="Unassembled WGS sequence"/>
</dbReference>
<keyword evidence="5" id="KW-0479">Metal-binding</keyword>
<dbReference type="InterPro" id="IPR016064">
    <property type="entry name" value="NAD/diacylglycerol_kinase_sf"/>
</dbReference>
<keyword evidence="3" id="KW-0444">Lipid biosynthesis</keyword>
<accession>A0ABR9P1D9</accession>
<sequence length="300" mass="31669">MTPHIALLVNPASGRRRAAVAAVRLKDALRAAGARVHVYTGSSAADSRRMARLAAADRPDALVAVGGDGLVHQALQGVASTGVPLAVVPTGTGNDIARVLGRPPRTARATAEAILAGRTRATDAVRLRLADGTHRYYLSVLACGFDARVNERVNGFRFRVGRAGYVAGLLAELRSFVPIDYEIEIDGRTRIAEPGMLVAVGNTSTYGGGMQVCPDADPADGLLDVTFMREGPLHRFLRLFPLAYTGAHTHLPEVVVERGRTVTVRGNGSGPAYADGERMSALPLVCETAPKAVEMLDLTS</sequence>
<evidence type="ECO:0000256" key="11">
    <source>
        <dbReference type="ARBA" id="ARBA00023209"/>
    </source>
</evidence>
<evidence type="ECO:0000256" key="10">
    <source>
        <dbReference type="ARBA" id="ARBA00023098"/>
    </source>
</evidence>
<dbReference type="PROSITE" id="PS50146">
    <property type="entry name" value="DAGK"/>
    <property type="match status" value="1"/>
</dbReference>
<name>A0ABR9P1D9_9ACTN</name>
<dbReference type="PANTHER" id="PTHR12358:SF106">
    <property type="entry name" value="LIPID KINASE YEGS"/>
    <property type="match status" value="1"/>
</dbReference>
<evidence type="ECO:0000256" key="5">
    <source>
        <dbReference type="ARBA" id="ARBA00022723"/>
    </source>
</evidence>
<gene>
    <name evidence="14" type="ORF">IDM40_02750</name>
</gene>
<evidence type="ECO:0000256" key="7">
    <source>
        <dbReference type="ARBA" id="ARBA00022777"/>
    </source>
</evidence>
<evidence type="ECO:0000256" key="12">
    <source>
        <dbReference type="ARBA" id="ARBA00023264"/>
    </source>
</evidence>
<dbReference type="InterPro" id="IPR001206">
    <property type="entry name" value="Diacylglycerol_kinase_cat_dom"/>
</dbReference>
<keyword evidence="15" id="KW-1185">Reference proteome</keyword>
<keyword evidence="9" id="KW-0460">Magnesium</keyword>
<dbReference type="SMART" id="SM00046">
    <property type="entry name" value="DAGKc"/>
    <property type="match status" value="1"/>
</dbReference>
<evidence type="ECO:0000256" key="1">
    <source>
        <dbReference type="ARBA" id="ARBA00001946"/>
    </source>
</evidence>
<comment type="cofactor">
    <cofactor evidence="1">
        <name>Mg(2+)</name>
        <dbReference type="ChEBI" id="CHEBI:18420"/>
    </cofactor>
</comment>
<dbReference type="GO" id="GO:0016301">
    <property type="term" value="F:kinase activity"/>
    <property type="evidence" value="ECO:0007669"/>
    <property type="project" value="UniProtKB-KW"/>
</dbReference>
<dbReference type="InterPro" id="IPR005218">
    <property type="entry name" value="Diacylglycerol/lipid_kinase"/>
</dbReference>
<proteinExistence type="inferred from homology"/>
<comment type="similarity">
    <text evidence="2">Belongs to the diacylglycerol/lipid kinase family.</text>
</comment>
<dbReference type="Gene3D" id="3.40.50.10330">
    <property type="entry name" value="Probable inorganic polyphosphate/atp-NAD kinase, domain 1"/>
    <property type="match status" value="1"/>
</dbReference>
<evidence type="ECO:0000256" key="6">
    <source>
        <dbReference type="ARBA" id="ARBA00022741"/>
    </source>
</evidence>
<keyword evidence="6" id="KW-0547">Nucleotide-binding</keyword>
<dbReference type="Pfam" id="PF19279">
    <property type="entry name" value="YegS_C"/>
    <property type="match status" value="1"/>
</dbReference>
<evidence type="ECO:0000256" key="3">
    <source>
        <dbReference type="ARBA" id="ARBA00022516"/>
    </source>
</evidence>
<dbReference type="EMBL" id="JADBGI010000002">
    <property type="protein sequence ID" value="MBE2997628.1"/>
    <property type="molecule type" value="Genomic_DNA"/>
</dbReference>
<evidence type="ECO:0000256" key="9">
    <source>
        <dbReference type="ARBA" id="ARBA00022842"/>
    </source>
</evidence>
<keyword evidence="11" id="KW-0594">Phospholipid biosynthesis</keyword>
<dbReference type="SUPFAM" id="SSF111331">
    <property type="entry name" value="NAD kinase/diacylglycerol kinase-like"/>
    <property type="match status" value="1"/>
</dbReference>
<evidence type="ECO:0000256" key="2">
    <source>
        <dbReference type="ARBA" id="ARBA00005983"/>
    </source>
</evidence>
<evidence type="ECO:0000313" key="15">
    <source>
        <dbReference type="Proteomes" id="UP000806528"/>
    </source>
</evidence>